<evidence type="ECO:0000256" key="3">
    <source>
        <dbReference type="ARBA" id="ARBA00022801"/>
    </source>
</evidence>
<dbReference type="InterPro" id="IPR018120">
    <property type="entry name" value="Glyco_hydro_1_AS"/>
</dbReference>
<comment type="caution">
    <text evidence="7">The sequence shown here is derived from an EMBL/GenBank/DDBJ whole genome shotgun (WGS) entry which is preliminary data.</text>
</comment>
<proteinExistence type="inferred from homology"/>
<dbReference type="GO" id="GO:0005829">
    <property type="term" value="C:cytosol"/>
    <property type="evidence" value="ECO:0007669"/>
    <property type="project" value="TreeGrafter"/>
</dbReference>
<evidence type="ECO:0000256" key="5">
    <source>
        <dbReference type="PROSITE-ProRule" id="PRU10055"/>
    </source>
</evidence>
<dbReference type="Gene3D" id="3.20.20.80">
    <property type="entry name" value="Glycosidases"/>
    <property type="match status" value="1"/>
</dbReference>
<dbReference type="InterPro" id="IPR017853">
    <property type="entry name" value="GH"/>
</dbReference>
<evidence type="ECO:0000256" key="1">
    <source>
        <dbReference type="ARBA" id="ARBA00010838"/>
    </source>
</evidence>
<dbReference type="PRINTS" id="PR00131">
    <property type="entry name" value="GLHYDRLASE1"/>
</dbReference>
<dbReference type="GO" id="GO:0016052">
    <property type="term" value="P:carbohydrate catabolic process"/>
    <property type="evidence" value="ECO:0007669"/>
    <property type="project" value="TreeGrafter"/>
</dbReference>
<comment type="similarity">
    <text evidence="1 6">Belongs to the glycosyl hydrolase 1 family.</text>
</comment>
<evidence type="ECO:0000256" key="2">
    <source>
        <dbReference type="ARBA" id="ARBA00012744"/>
    </source>
</evidence>
<dbReference type="PROSITE" id="PS00572">
    <property type="entry name" value="GLYCOSYL_HYDROL_F1_1"/>
    <property type="match status" value="1"/>
</dbReference>
<evidence type="ECO:0000256" key="6">
    <source>
        <dbReference type="RuleBase" id="RU003690"/>
    </source>
</evidence>
<dbReference type="PANTHER" id="PTHR10353:SF36">
    <property type="entry name" value="LP05116P"/>
    <property type="match status" value="1"/>
</dbReference>
<dbReference type="GO" id="GO:0008422">
    <property type="term" value="F:beta-glucosidase activity"/>
    <property type="evidence" value="ECO:0007669"/>
    <property type="project" value="UniProtKB-EC"/>
</dbReference>
<dbReference type="AlphaFoldDB" id="A0A2N3G519"/>
<dbReference type="InterPro" id="IPR001360">
    <property type="entry name" value="Glyco_hydro_1"/>
</dbReference>
<feature type="active site" description="Nucleophile" evidence="5">
    <location>
        <position position="411"/>
    </location>
</feature>
<accession>A0A2N3G519</accession>
<dbReference type="Pfam" id="PF00232">
    <property type="entry name" value="Glyco_hydro_1"/>
    <property type="match status" value="2"/>
</dbReference>
<dbReference type="Proteomes" id="UP000233654">
    <property type="component" value="Unassembled WGS sequence"/>
</dbReference>
<keyword evidence="4" id="KW-0326">Glycosidase</keyword>
<keyword evidence="3" id="KW-0378">Hydrolase</keyword>
<protein>
    <recommendedName>
        <fullName evidence="2">beta-glucosidase</fullName>
        <ecNumber evidence="2">3.2.1.21</ecNumber>
    </recommendedName>
</protein>
<evidence type="ECO:0000313" key="7">
    <source>
        <dbReference type="EMBL" id="PKQ27820.1"/>
    </source>
</evidence>
<dbReference type="PANTHER" id="PTHR10353">
    <property type="entry name" value="GLYCOSYL HYDROLASE"/>
    <property type="match status" value="1"/>
</dbReference>
<dbReference type="SUPFAM" id="SSF51445">
    <property type="entry name" value="(Trans)glycosidases"/>
    <property type="match status" value="1"/>
</dbReference>
<evidence type="ECO:0000313" key="8">
    <source>
        <dbReference type="Proteomes" id="UP000233654"/>
    </source>
</evidence>
<dbReference type="EC" id="3.2.1.21" evidence="2"/>
<dbReference type="EMBL" id="PHEX01000051">
    <property type="protein sequence ID" value="PKQ27820.1"/>
    <property type="molecule type" value="Genomic_DNA"/>
</dbReference>
<evidence type="ECO:0000256" key="4">
    <source>
        <dbReference type="ARBA" id="ARBA00023295"/>
    </source>
</evidence>
<reference evidence="7 8" key="1">
    <citation type="journal article" date="2017" name="ISME J.">
        <title>Potential for microbial H2 and metal transformations associated with novel bacteria and archaea in deep terrestrial subsurface sediments.</title>
        <authorList>
            <person name="Hernsdorf A.W."/>
            <person name="Amano Y."/>
            <person name="Miyakawa K."/>
            <person name="Ise K."/>
            <person name="Suzuki Y."/>
            <person name="Anantharaman K."/>
            <person name="Probst A."/>
            <person name="Burstein D."/>
            <person name="Thomas B.C."/>
            <person name="Banfield J.F."/>
        </authorList>
    </citation>
    <scope>NUCLEOTIDE SEQUENCE [LARGE SCALE GENOMIC DNA]</scope>
    <source>
        <strain evidence="7">HGW-Actinobacteria-3</strain>
    </source>
</reference>
<gene>
    <name evidence="7" type="ORF">CVT63_05970</name>
</gene>
<sequence>MRMEFSRHFSKKDVERLFGDGFALPPDFMFGVSNAPHQVEGGFNGQNEPLNNWVEAERSGRVELSGEAIRFWNDYPEQIDLASNMGLNAFRLGIEWARVQPEKSMTSTKTPEFDQGAIEAYADMIAAIMKAGMEPVVTLHHFTHPYWLGLDFWLENAKLDHYRRYTEEMALKINRILIEKHALGPIKYWLTTNEPNGWALGTYMAREFPHKKTGIRNTLLAWNNLIDAHCRAYDTLHKVYADNSWAPPHVTYNTANQSVYGIDKILTDLLNARHNGVEKKDLPEYLIAGKAAWDAEVAKSPIVQEVNPINRVLERMLEKLVKRLTDHSRFESGIKAIYDSDRPEKLDYLAIDFYDPFPRNMIKAPTVQDIREHRFNINTEHWEWMLNPVAMYHFLKADTINADGLPVFIVENGMAQKVYKGRVEQRRDGATRDTFLQAYIFEAMRAMKDGVPLIGYMYWSMVDNYEWGSYEPRFGLHTVDRSRSPVKISSVDAWGTNAAKAYGDIIAALRSGDRAKISEVFTQDEW</sequence>
<organism evidence="7 8">
    <name type="scientific">Candidatus Anoxymicrobium japonicum</name>
    <dbReference type="NCBI Taxonomy" id="2013648"/>
    <lineage>
        <taxon>Bacteria</taxon>
        <taxon>Bacillati</taxon>
        <taxon>Actinomycetota</taxon>
        <taxon>Candidatus Geothermincolia</taxon>
        <taxon>Candidatus Geothermincolales</taxon>
        <taxon>Candidatus Anoxymicrobiaceae</taxon>
        <taxon>Candidatus Anoxymicrobium</taxon>
    </lineage>
</organism>
<name>A0A2N3G519_9ACTN</name>